<evidence type="ECO:0000256" key="4">
    <source>
        <dbReference type="ARBA" id="ARBA00022801"/>
    </source>
</evidence>
<dbReference type="NCBIfam" id="NF000868">
    <property type="entry name" value="PRK00080.1"/>
    <property type="match status" value="1"/>
</dbReference>
<evidence type="ECO:0000256" key="6">
    <source>
        <dbReference type="ARBA" id="ARBA00023125"/>
    </source>
</evidence>
<name>A0A7V7V6C0_9BACI</name>
<evidence type="ECO:0000256" key="7">
    <source>
        <dbReference type="ARBA" id="ARBA00023172"/>
    </source>
</evidence>
<dbReference type="NCBIfam" id="TIGR00635">
    <property type="entry name" value="ruvB"/>
    <property type="match status" value="1"/>
</dbReference>
<comment type="subcellular location">
    <subcellularLocation>
        <location evidence="9">Cytoplasm</location>
    </subcellularLocation>
</comment>
<feature type="binding site" evidence="9">
    <location>
        <position position="68"/>
    </location>
    <ligand>
        <name>ATP</name>
        <dbReference type="ChEBI" id="CHEBI:30616"/>
    </ligand>
</feature>
<keyword evidence="11" id="KW-0347">Helicase</keyword>
<dbReference type="EC" id="3.6.4.-" evidence="9"/>
<dbReference type="InterPro" id="IPR036388">
    <property type="entry name" value="WH-like_DNA-bd_sf"/>
</dbReference>
<feature type="binding site" evidence="9">
    <location>
        <position position="311"/>
    </location>
    <ligand>
        <name>DNA</name>
        <dbReference type="ChEBI" id="CHEBI:16991"/>
    </ligand>
</feature>
<dbReference type="Gene3D" id="3.40.50.300">
    <property type="entry name" value="P-loop containing nucleotide triphosphate hydrolases"/>
    <property type="match status" value="1"/>
</dbReference>
<feature type="binding site" evidence="9">
    <location>
        <position position="67"/>
    </location>
    <ligand>
        <name>ATP</name>
        <dbReference type="ChEBI" id="CHEBI:30616"/>
    </ligand>
</feature>
<evidence type="ECO:0000256" key="9">
    <source>
        <dbReference type="HAMAP-Rule" id="MF_00016"/>
    </source>
</evidence>
<keyword evidence="3 9" id="KW-0227">DNA damage</keyword>
<dbReference type="GO" id="GO:0005737">
    <property type="term" value="C:cytoplasm"/>
    <property type="evidence" value="ECO:0007669"/>
    <property type="project" value="UniProtKB-SubCell"/>
</dbReference>
<accession>A0A7V7V6C0</accession>
<keyword evidence="4 9" id="KW-0378">Hydrolase</keyword>
<comment type="caution">
    <text evidence="11">The sequence shown here is derived from an EMBL/GenBank/DDBJ whole genome shotgun (WGS) entry which is preliminary data.</text>
</comment>
<proteinExistence type="inferred from homology"/>
<evidence type="ECO:0000313" key="12">
    <source>
        <dbReference type="EMBL" id="MEI5929046.1"/>
    </source>
</evidence>
<dbReference type="GeneID" id="300958105"/>
<reference evidence="12 14" key="2">
    <citation type="submission" date="2024-03" db="EMBL/GenBank/DDBJ databases">
        <title>A Rare Waterborne Outbreak of Bacillus cereus in China: Epidemiologic Survey, Genomic Insights and Virulence Characteristics.</title>
        <authorList>
            <person name="Wang S."/>
        </authorList>
    </citation>
    <scope>NUCLEOTIDE SEQUENCE [LARGE SCALE GENOMIC DNA]</scope>
    <source>
        <strain evidence="12 14">BC008</strain>
    </source>
</reference>
<dbReference type="Pfam" id="PF05496">
    <property type="entry name" value="RuvB_N"/>
    <property type="match status" value="1"/>
</dbReference>
<evidence type="ECO:0000256" key="2">
    <source>
        <dbReference type="ARBA" id="ARBA00022741"/>
    </source>
</evidence>
<keyword evidence="8 9" id="KW-0234">DNA repair</keyword>
<feature type="binding site" evidence="9">
    <location>
        <position position="219"/>
    </location>
    <ligand>
        <name>ATP</name>
        <dbReference type="ChEBI" id="CHEBI:30616"/>
    </ligand>
</feature>
<reference evidence="11 13" key="1">
    <citation type="submission" date="2019-10" db="EMBL/GenBank/DDBJ databases">
        <title>Bacillus from the desert of Cuatro Cinegas, Coahuila.</title>
        <authorList>
            <person name="Olmedo-Alvarez G."/>
            <person name="Saldana S."/>
            <person name="Barcelo D."/>
        </authorList>
    </citation>
    <scope>NUCLEOTIDE SEQUENCE [LARGE SCALE GENOMIC DNA]</scope>
    <source>
        <strain evidence="11 13">CH155b_5T</strain>
    </source>
</reference>
<comment type="domain">
    <text evidence="9">Has 3 domains, the large (RuvB-L) and small ATPase (RuvB-S) domains and the C-terminal head (RuvB-H) domain. The head domain binds DNA, while the ATPase domains jointly bind ATP, ADP or are empty depending on the state of the subunit in the translocation cycle. During a single DNA translocation step the structure of each domain remains the same, but their relative positions change.</text>
</comment>
<evidence type="ECO:0000256" key="5">
    <source>
        <dbReference type="ARBA" id="ARBA00022840"/>
    </source>
</evidence>
<dbReference type="EMBL" id="JBBAGW010000002">
    <property type="protein sequence ID" value="MEI5929046.1"/>
    <property type="molecule type" value="Genomic_DNA"/>
</dbReference>
<dbReference type="GO" id="GO:0000400">
    <property type="term" value="F:four-way junction DNA binding"/>
    <property type="evidence" value="ECO:0007669"/>
    <property type="project" value="UniProtKB-UniRule"/>
</dbReference>
<keyword evidence="7 9" id="KW-0233">DNA recombination</keyword>
<evidence type="ECO:0000313" key="14">
    <source>
        <dbReference type="Proteomes" id="UP001365619"/>
    </source>
</evidence>
<comment type="catalytic activity">
    <reaction evidence="9">
        <text>ATP + H2O = ADP + phosphate + H(+)</text>
        <dbReference type="Rhea" id="RHEA:13065"/>
        <dbReference type="ChEBI" id="CHEBI:15377"/>
        <dbReference type="ChEBI" id="CHEBI:15378"/>
        <dbReference type="ChEBI" id="CHEBI:30616"/>
        <dbReference type="ChEBI" id="CHEBI:43474"/>
        <dbReference type="ChEBI" id="CHEBI:456216"/>
    </reaction>
</comment>
<keyword evidence="5 9" id="KW-0067">ATP-binding</keyword>
<comment type="caution">
    <text evidence="9">Lacks conserved residue(s) required for the propagation of feature annotation.</text>
</comment>
<dbReference type="InterPro" id="IPR041445">
    <property type="entry name" value="AAA_lid_4"/>
</dbReference>
<keyword evidence="2 9" id="KW-0547">Nucleotide-binding</keyword>
<evidence type="ECO:0000259" key="10">
    <source>
        <dbReference type="SMART" id="SM00382"/>
    </source>
</evidence>
<evidence type="ECO:0000256" key="8">
    <source>
        <dbReference type="ARBA" id="ARBA00023204"/>
    </source>
</evidence>
<feature type="region of interest" description="Small ATPAse domain (RuvB-S)" evidence="9">
    <location>
        <begin position="183"/>
        <end position="253"/>
    </location>
</feature>
<dbReference type="InterPro" id="IPR008824">
    <property type="entry name" value="RuvB-like_N"/>
</dbReference>
<keyword evidence="6 9" id="KW-0238">DNA-binding</keyword>
<dbReference type="GO" id="GO:0006281">
    <property type="term" value="P:DNA repair"/>
    <property type="evidence" value="ECO:0007669"/>
    <property type="project" value="UniProtKB-UniRule"/>
</dbReference>
<feature type="region of interest" description="Head domain (RuvB-H)" evidence="9">
    <location>
        <begin position="256"/>
        <end position="333"/>
    </location>
</feature>
<dbReference type="Proteomes" id="UP000470409">
    <property type="component" value="Unassembled WGS sequence"/>
</dbReference>
<dbReference type="GO" id="GO:0006310">
    <property type="term" value="P:DNA recombination"/>
    <property type="evidence" value="ECO:0007669"/>
    <property type="project" value="UniProtKB-UniRule"/>
</dbReference>
<evidence type="ECO:0000256" key="1">
    <source>
        <dbReference type="ARBA" id="ARBA00022490"/>
    </source>
</evidence>
<dbReference type="SUPFAM" id="SSF46785">
    <property type="entry name" value="Winged helix' DNA-binding domain"/>
    <property type="match status" value="1"/>
</dbReference>
<dbReference type="GO" id="GO:0016787">
    <property type="term" value="F:hydrolase activity"/>
    <property type="evidence" value="ECO:0007669"/>
    <property type="project" value="UniProtKB-KW"/>
</dbReference>
<feature type="binding site" evidence="9">
    <location>
        <position position="66"/>
    </location>
    <ligand>
        <name>ATP</name>
        <dbReference type="ChEBI" id="CHEBI:30616"/>
    </ligand>
</feature>
<dbReference type="AlphaFoldDB" id="A0A7V7V6C0"/>
<dbReference type="PANTHER" id="PTHR42848">
    <property type="match status" value="1"/>
</dbReference>
<dbReference type="Proteomes" id="UP001365619">
    <property type="component" value="Unassembled WGS sequence"/>
</dbReference>
<dbReference type="CDD" id="cd00009">
    <property type="entry name" value="AAA"/>
    <property type="match status" value="1"/>
</dbReference>
<keyword evidence="14" id="KW-1185">Reference proteome</keyword>
<comment type="function">
    <text evidence="9">The RuvA-RuvB-RuvC complex processes Holliday junction (HJ) DNA during genetic recombination and DNA repair, while the RuvA-RuvB complex plays an important role in the rescue of blocked DNA replication forks via replication fork reversal (RFR). RuvA specifically binds to HJ cruciform DNA, conferring on it an open structure. The RuvB hexamer acts as an ATP-dependent pump, pulling dsDNA into and through the RuvAB complex. RuvB forms 2 homohexamers on either side of HJ DNA bound by 1 or 2 RuvA tetramers; 4 subunits per hexamer contact DNA at a time. Coordinated motions by a converter formed by DNA-disengaged RuvB subunits stimulates ATP hydrolysis and nucleotide exchange. Immobilization of the converter enables RuvB to convert the ATP-contained energy into a lever motion, pulling 2 nucleotides of DNA out of the RuvA tetramer per ATP hydrolyzed, thus driving DNA branch migration. The RuvB motors rotate together with the DNA substrate, which together with the progressing nucleotide cycle form the mechanistic basis for DNA recombination by continuous HJ branch migration. Branch migration allows RuvC to scan DNA until it finds its consensus sequence, where it cleaves and resolves cruciform DNA.</text>
</comment>
<comment type="similarity">
    <text evidence="9">Belongs to the RuvB family.</text>
</comment>
<feature type="domain" description="AAA+ ATPase" evidence="10">
    <location>
        <begin position="52"/>
        <end position="183"/>
    </location>
</feature>
<dbReference type="HAMAP" id="MF_00016">
    <property type="entry name" value="DNA_HJ_migration_RuvB"/>
    <property type="match status" value="1"/>
</dbReference>
<sequence>MDERLLSGESAYEDVDLEYSLRPQTLRQYIGQDKAKHNLEVFIEAAKMREETLDHVLLYGPPGLGKTTLANIIANEMGVNVRTTSGPAIERPGDLAAVLTALQPGDVLFIDEIHRLHRSIEEVLYPAMEDFCLDIVIGKGPSARSVRLDLPPFTLVGATTRAGALSAPLRDRFGVLSRLEYYTVDQLSEIVERTAEVFEVEIDSLAALEIARRARGTPRIANRLLRRVRDFAQVRGNGTVTMEITQMALELLQVDKLGLDHIDHKLLLGIIEKFRGGPVGLETVSATIGEESHTIEDVYEPYLLQIGFLQRTPRGRIVTPLAYEHFGMEMPKV</sequence>
<evidence type="ECO:0000313" key="13">
    <source>
        <dbReference type="Proteomes" id="UP000470409"/>
    </source>
</evidence>
<feature type="binding site" evidence="9">
    <location>
        <begin position="129"/>
        <end position="131"/>
    </location>
    <ligand>
        <name>ATP</name>
        <dbReference type="ChEBI" id="CHEBI:30616"/>
    </ligand>
</feature>
<dbReference type="SMART" id="SM00382">
    <property type="entry name" value="AAA"/>
    <property type="match status" value="1"/>
</dbReference>
<comment type="subunit">
    <text evidence="9">Homohexamer. Forms an RuvA(8)-RuvB(12)-Holliday junction (HJ) complex. HJ DNA is sandwiched between 2 RuvA tetramers; dsDNA enters through RuvA and exits via RuvB. An RuvB hexamer assembles on each DNA strand where it exits the tetramer. Each RuvB hexamer is contacted by two RuvA subunits (via domain III) on 2 adjacent RuvB subunits; this complex drives branch migration. In the full resolvosome a probable DNA-RuvA(4)-RuvB(12)-RuvC(2) complex forms which resolves the HJ.</text>
</comment>
<dbReference type="RefSeq" id="WP_000344468.1">
    <property type="nucleotide sequence ID" value="NZ_CP040336.1"/>
</dbReference>
<feature type="binding site" evidence="9">
    <location>
        <position position="172"/>
    </location>
    <ligand>
        <name>ATP</name>
        <dbReference type="ChEBI" id="CHEBI:30616"/>
    </ligand>
</feature>
<dbReference type="GO" id="GO:0005524">
    <property type="term" value="F:ATP binding"/>
    <property type="evidence" value="ECO:0007669"/>
    <property type="project" value="UniProtKB-UniRule"/>
</dbReference>
<feature type="binding site" evidence="9">
    <location>
        <position position="67"/>
    </location>
    <ligand>
        <name>Mg(2+)</name>
        <dbReference type="ChEBI" id="CHEBI:18420"/>
    </ligand>
</feature>
<dbReference type="Pfam" id="PF05491">
    <property type="entry name" value="WHD_RuvB"/>
    <property type="match status" value="1"/>
</dbReference>
<evidence type="ECO:0000256" key="3">
    <source>
        <dbReference type="ARBA" id="ARBA00022763"/>
    </source>
</evidence>
<keyword evidence="1 9" id="KW-0963">Cytoplasm</keyword>
<dbReference type="PANTHER" id="PTHR42848:SF1">
    <property type="entry name" value="HOLLIDAY JUNCTION BRANCH MIGRATION COMPLEX SUBUNIT RUVB"/>
    <property type="match status" value="1"/>
</dbReference>
<dbReference type="InterPro" id="IPR036390">
    <property type="entry name" value="WH_DNA-bd_sf"/>
</dbReference>
<feature type="binding site" evidence="9">
    <location>
        <position position="22"/>
    </location>
    <ligand>
        <name>ATP</name>
        <dbReference type="ChEBI" id="CHEBI:30616"/>
    </ligand>
</feature>
<dbReference type="GO" id="GO:0009378">
    <property type="term" value="F:four-way junction helicase activity"/>
    <property type="evidence" value="ECO:0007669"/>
    <property type="project" value="InterPro"/>
</dbReference>
<dbReference type="Gene3D" id="1.10.8.60">
    <property type="match status" value="1"/>
</dbReference>
<dbReference type="InterPro" id="IPR003593">
    <property type="entry name" value="AAA+_ATPase"/>
</dbReference>
<dbReference type="InterPro" id="IPR027417">
    <property type="entry name" value="P-loop_NTPase"/>
</dbReference>
<gene>
    <name evidence="9 11" type="primary">ruvB</name>
    <name evidence="11" type="ORF">F8163_06860</name>
    <name evidence="12" type="ORF">WBS43_09950</name>
</gene>
<feature type="binding site" evidence="9">
    <location>
        <position position="63"/>
    </location>
    <ligand>
        <name>ATP</name>
        <dbReference type="ChEBI" id="CHEBI:30616"/>
    </ligand>
</feature>
<feature type="region of interest" description="Large ATPase domain (RuvB-L)" evidence="9">
    <location>
        <begin position="2"/>
        <end position="182"/>
    </location>
</feature>
<evidence type="ECO:0000313" key="11">
    <source>
        <dbReference type="EMBL" id="KAB2444900.1"/>
    </source>
</evidence>
<dbReference type="EMBL" id="WBPG01000008">
    <property type="protein sequence ID" value="KAB2444900.1"/>
    <property type="molecule type" value="Genomic_DNA"/>
</dbReference>
<dbReference type="Gene3D" id="1.10.10.10">
    <property type="entry name" value="Winged helix-like DNA-binding domain superfamily/Winged helix DNA-binding domain"/>
    <property type="match status" value="1"/>
</dbReference>
<feature type="binding site" evidence="9">
    <location>
        <position position="182"/>
    </location>
    <ligand>
        <name>ATP</name>
        <dbReference type="ChEBI" id="CHEBI:30616"/>
    </ligand>
</feature>
<feature type="binding site" evidence="9">
    <location>
        <position position="21"/>
    </location>
    <ligand>
        <name>ATP</name>
        <dbReference type="ChEBI" id="CHEBI:30616"/>
    </ligand>
</feature>
<dbReference type="Pfam" id="PF17864">
    <property type="entry name" value="AAA_lid_4"/>
    <property type="match status" value="1"/>
</dbReference>
<dbReference type="GO" id="GO:0048476">
    <property type="term" value="C:Holliday junction resolvase complex"/>
    <property type="evidence" value="ECO:0007669"/>
    <property type="project" value="UniProtKB-UniRule"/>
</dbReference>
<organism evidence="11 13">
    <name type="scientific">Bacillus luti</name>
    <dbReference type="NCBI Taxonomy" id="2026191"/>
    <lineage>
        <taxon>Bacteria</taxon>
        <taxon>Bacillati</taxon>
        <taxon>Bacillota</taxon>
        <taxon>Bacilli</taxon>
        <taxon>Bacillales</taxon>
        <taxon>Bacillaceae</taxon>
        <taxon>Bacillus</taxon>
        <taxon>Bacillus cereus group</taxon>
    </lineage>
</organism>
<dbReference type="InterPro" id="IPR008823">
    <property type="entry name" value="RuvB_wg_C"/>
</dbReference>
<dbReference type="InterPro" id="IPR004605">
    <property type="entry name" value="DNA_helicase_Holl-junc_RuvB"/>
</dbReference>
<feature type="binding site" evidence="9">
    <location>
        <position position="316"/>
    </location>
    <ligand>
        <name>DNA</name>
        <dbReference type="ChEBI" id="CHEBI:16991"/>
    </ligand>
</feature>
<dbReference type="SUPFAM" id="SSF52540">
    <property type="entry name" value="P-loop containing nucleoside triphosphate hydrolases"/>
    <property type="match status" value="1"/>
</dbReference>
<protein>
    <recommendedName>
        <fullName evidence="9">Holliday junction branch migration complex subunit RuvB</fullName>
        <ecNumber evidence="9">3.6.4.-</ecNumber>
    </recommendedName>
</protein>